<feature type="region of interest" description="Disordered" evidence="1">
    <location>
        <begin position="85"/>
        <end position="104"/>
    </location>
</feature>
<reference evidence="2 3" key="1">
    <citation type="submission" date="2019-11" db="EMBL/GenBank/DDBJ databases">
        <title>Whole genome sequence of Oryza granulata.</title>
        <authorList>
            <person name="Li W."/>
        </authorList>
    </citation>
    <scope>NUCLEOTIDE SEQUENCE [LARGE SCALE GENOMIC DNA]</scope>
    <source>
        <strain evidence="3">cv. Menghai</strain>
        <tissue evidence="2">Leaf</tissue>
    </source>
</reference>
<gene>
    <name evidence="2" type="ORF">E2562_004750</name>
</gene>
<evidence type="ECO:0000313" key="2">
    <source>
        <dbReference type="EMBL" id="KAF0910772.1"/>
    </source>
</evidence>
<sequence length="118" mass="13064">MSHGKLDSLMISMLHHGHFSKEYVLINPGFQAYGVSGRGLIEENTQERNVFSRARPDEWTQNPKSTVDAAINQTITATGHGISADTRHENTIVSRDDESQTPALERDFAGEFASALSY</sequence>
<dbReference type="Proteomes" id="UP000479710">
    <property type="component" value="Unassembled WGS sequence"/>
</dbReference>
<evidence type="ECO:0000256" key="1">
    <source>
        <dbReference type="SAM" id="MobiDB-lite"/>
    </source>
</evidence>
<evidence type="ECO:0000313" key="3">
    <source>
        <dbReference type="Proteomes" id="UP000479710"/>
    </source>
</evidence>
<accession>A0A6G1DEZ6</accession>
<comment type="caution">
    <text evidence="2">The sequence shown here is derived from an EMBL/GenBank/DDBJ whole genome shotgun (WGS) entry which is preliminary data.</text>
</comment>
<keyword evidence="3" id="KW-1185">Reference proteome</keyword>
<dbReference type="AlphaFoldDB" id="A0A6G1DEZ6"/>
<dbReference type="EMBL" id="SPHZ02000006">
    <property type="protein sequence ID" value="KAF0910772.1"/>
    <property type="molecule type" value="Genomic_DNA"/>
</dbReference>
<organism evidence="2 3">
    <name type="scientific">Oryza meyeriana var. granulata</name>
    <dbReference type="NCBI Taxonomy" id="110450"/>
    <lineage>
        <taxon>Eukaryota</taxon>
        <taxon>Viridiplantae</taxon>
        <taxon>Streptophyta</taxon>
        <taxon>Embryophyta</taxon>
        <taxon>Tracheophyta</taxon>
        <taxon>Spermatophyta</taxon>
        <taxon>Magnoliopsida</taxon>
        <taxon>Liliopsida</taxon>
        <taxon>Poales</taxon>
        <taxon>Poaceae</taxon>
        <taxon>BOP clade</taxon>
        <taxon>Oryzoideae</taxon>
        <taxon>Oryzeae</taxon>
        <taxon>Oryzinae</taxon>
        <taxon>Oryza</taxon>
        <taxon>Oryza meyeriana</taxon>
    </lineage>
</organism>
<name>A0A6G1DEZ6_9ORYZ</name>
<protein>
    <submittedName>
        <fullName evidence="2">Uncharacterized protein</fullName>
    </submittedName>
</protein>
<proteinExistence type="predicted"/>